<protein>
    <submittedName>
        <fullName evidence="3">Helix-turn-helix transcriptional regulator</fullName>
    </submittedName>
</protein>
<dbReference type="SUPFAM" id="SSF47413">
    <property type="entry name" value="lambda repressor-like DNA-binding domains"/>
    <property type="match status" value="1"/>
</dbReference>
<evidence type="ECO:0000313" key="4">
    <source>
        <dbReference type="Proteomes" id="UP000611762"/>
    </source>
</evidence>
<evidence type="ECO:0000256" key="1">
    <source>
        <dbReference type="ARBA" id="ARBA00023125"/>
    </source>
</evidence>
<dbReference type="PANTHER" id="PTHR46558:SF11">
    <property type="entry name" value="HTH-TYPE TRANSCRIPTIONAL REGULATOR XRE"/>
    <property type="match status" value="1"/>
</dbReference>
<dbReference type="RefSeq" id="WP_177677295.1">
    <property type="nucleotide sequence ID" value="NZ_JACRSU010000001.1"/>
</dbReference>
<dbReference type="Gene3D" id="1.10.260.40">
    <property type="entry name" value="lambda repressor-like DNA-binding domains"/>
    <property type="match status" value="1"/>
</dbReference>
<evidence type="ECO:0000313" key="3">
    <source>
        <dbReference type="EMBL" id="MBC8539930.1"/>
    </source>
</evidence>
<dbReference type="AlphaFoldDB" id="A0A926HYA4"/>
<feature type="domain" description="HTH cro/C1-type" evidence="2">
    <location>
        <begin position="7"/>
        <end position="61"/>
    </location>
</feature>
<gene>
    <name evidence="3" type="ORF">H8698_02930</name>
</gene>
<dbReference type="Proteomes" id="UP000611762">
    <property type="component" value="Unassembled WGS sequence"/>
</dbReference>
<accession>A0A926HYA4</accession>
<dbReference type="InterPro" id="IPR001387">
    <property type="entry name" value="Cro/C1-type_HTH"/>
</dbReference>
<proteinExistence type="predicted"/>
<dbReference type="SMART" id="SM00530">
    <property type="entry name" value="HTH_XRE"/>
    <property type="match status" value="1"/>
</dbReference>
<dbReference type="GO" id="GO:0003677">
    <property type="term" value="F:DNA binding"/>
    <property type="evidence" value="ECO:0007669"/>
    <property type="project" value="UniProtKB-KW"/>
</dbReference>
<name>A0A926HYA4_9FIRM</name>
<keyword evidence="1" id="KW-0238">DNA-binding</keyword>
<keyword evidence="4" id="KW-1185">Reference proteome</keyword>
<evidence type="ECO:0000259" key="2">
    <source>
        <dbReference type="PROSITE" id="PS50943"/>
    </source>
</evidence>
<sequence>MDLSGAFKRFRNEFGQTQKEVAEHANVGVRTYQEYEYGKVVPTATVLIAIAKFYNVSIDYLVGLTDNPNIYR</sequence>
<organism evidence="3 4">
    <name type="scientific">Congzhengia minquanensis</name>
    <dbReference type="NCBI Taxonomy" id="2763657"/>
    <lineage>
        <taxon>Bacteria</taxon>
        <taxon>Bacillati</taxon>
        <taxon>Bacillota</taxon>
        <taxon>Clostridia</taxon>
        <taxon>Eubacteriales</taxon>
        <taxon>Oscillospiraceae</taxon>
        <taxon>Congzhengia</taxon>
    </lineage>
</organism>
<reference evidence="3" key="1">
    <citation type="submission" date="2020-08" db="EMBL/GenBank/DDBJ databases">
        <title>Genome public.</title>
        <authorList>
            <person name="Liu C."/>
            <person name="Sun Q."/>
        </authorList>
    </citation>
    <scope>NUCLEOTIDE SEQUENCE</scope>
    <source>
        <strain evidence="3">H8</strain>
    </source>
</reference>
<dbReference type="InterPro" id="IPR010982">
    <property type="entry name" value="Lambda_DNA-bd_dom_sf"/>
</dbReference>
<comment type="caution">
    <text evidence="3">The sequence shown here is derived from an EMBL/GenBank/DDBJ whole genome shotgun (WGS) entry which is preliminary data.</text>
</comment>
<dbReference type="Pfam" id="PF01381">
    <property type="entry name" value="HTH_3"/>
    <property type="match status" value="1"/>
</dbReference>
<dbReference type="EMBL" id="JACRSU010000001">
    <property type="protein sequence ID" value="MBC8539930.1"/>
    <property type="molecule type" value="Genomic_DNA"/>
</dbReference>
<dbReference type="CDD" id="cd00093">
    <property type="entry name" value="HTH_XRE"/>
    <property type="match status" value="1"/>
</dbReference>
<dbReference type="PROSITE" id="PS50943">
    <property type="entry name" value="HTH_CROC1"/>
    <property type="match status" value="1"/>
</dbReference>
<dbReference type="PANTHER" id="PTHR46558">
    <property type="entry name" value="TRACRIPTIONAL REGULATORY PROTEIN-RELATED-RELATED"/>
    <property type="match status" value="1"/>
</dbReference>